<evidence type="ECO:0000256" key="6">
    <source>
        <dbReference type="ARBA" id="ARBA00022927"/>
    </source>
</evidence>
<evidence type="ECO:0000256" key="1">
    <source>
        <dbReference type="ARBA" id="ARBA00004162"/>
    </source>
</evidence>
<dbReference type="Gene3D" id="1.20.5.3310">
    <property type="match status" value="1"/>
</dbReference>
<dbReference type="NCBIfam" id="NF003396">
    <property type="entry name" value="PRK04598.1"/>
    <property type="match status" value="1"/>
</dbReference>
<dbReference type="InterPro" id="IPR006312">
    <property type="entry name" value="TatA/E"/>
</dbReference>
<dbReference type="PANTHER" id="PTHR42982:SF1">
    <property type="entry name" value="SEC-INDEPENDENT PROTEIN TRANSLOCASE PROTEIN TATA"/>
    <property type="match status" value="1"/>
</dbReference>
<dbReference type="GO" id="GO:0008320">
    <property type="term" value="F:protein transmembrane transporter activity"/>
    <property type="evidence" value="ECO:0007669"/>
    <property type="project" value="UniProtKB-UniRule"/>
</dbReference>
<keyword evidence="7 10" id="KW-1133">Transmembrane helix</keyword>
<dbReference type="FunFam" id="1.20.5.3310:FF:000001">
    <property type="entry name" value="Probable Sec-independent protein translocase protein TatE"/>
    <property type="match status" value="1"/>
</dbReference>
<evidence type="ECO:0000256" key="8">
    <source>
        <dbReference type="ARBA" id="ARBA00023010"/>
    </source>
</evidence>
<evidence type="ECO:0000256" key="2">
    <source>
        <dbReference type="ARBA" id="ARBA00022448"/>
    </source>
</evidence>
<reference evidence="12 13" key="1">
    <citation type="submission" date="2019-06" db="EMBL/GenBank/DDBJ databases">
        <title>Whole genome shotgun sequence of Vibrio inusitatus NBRC 102082.</title>
        <authorList>
            <person name="Hosoyama A."/>
            <person name="Uohara A."/>
            <person name="Ohji S."/>
            <person name="Ichikawa N."/>
        </authorList>
    </citation>
    <scope>NUCLEOTIDE SEQUENCE [LARGE SCALE GENOMIC DNA]</scope>
    <source>
        <strain evidence="12 13">NBRC 102082</strain>
    </source>
</reference>
<dbReference type="Proteomes" id="UP000318717">
    <property type="component" value="Unassembled WGS sequence"/>
</dbReference>
<accession>A0A4Y3HVX2</accession>
<dbReference type="GO" id="GO:0043953">
    <property type="term" value="P:protein transport by the Tat complex"/>
    <property type="evidence" value="ECO:0007669"/>
    <property type="project" value="UniProtKB-UniRule"/>
</dbReference>
<comment type="function">
    <text evidence="10">Part of the twin-arginine translocation (Tat) system that transports large folded proteins containing a characteristic twin-arginine motif in their signal peptide across membranes. TatA could form the protein-conducting channel of the Tat system.</text>
</comment>
<keyword evidence="4" id="KW-0997">Cell inner membrane</keyword>
<keyword evidence="13" id="KW-1185">Reference proteome</keyword>
<keyword evidence="9 10" id="KW-0472">Membrane</keyword>
<evidence type="ECO:0000256" key="9">
    <source>
        <dbReference type="ARBA" id="ARBA00023136"/>
    </source>
</evidence>
<evidence type="ECO:0000313" key="12">
    <source>
        <dbReference type="EMBL" id="GEA51256.1"/>
    </source>
</evidence>
<name>A0A4Y3HVX2_9VIBR</name>
<evidence type="ECO:0000256" key="11">
    <source>
        <dbReference type="SAM" id="MobiDB-lite"/>
    </source>
</evidence>
<comment type="subunit">
    <text evidence="10">The Tat system comprises two distinct complexes: a TatABC complex, containing multiple copies of TatA, TatB and TatC subunits, and a separate TatA complex, containing only TatA subunits. Substrates initially bind to the TatABC complex, which probably triggers association of the separate TatA complex to form the active translocon.</text>
</comment>
<evidence type="ECO:0000256" key="4">
    <source>
        <dbReference type="ARBA" id="ARBA00022519"/>
    </source>
</evidence>
<dbReference type="Pfam" id="PF02416">
    <property type="entry name" value="TatA_B_E"/>
    <property type="match status" value="1"/>
</dbReference>
<protein>
    <recommendedName>
        <fullName evidence="10">Sec-independent protein translocase protein TatA</fullName>
    </recommendedName>
</protein>
<sequence>MGGISIWQLLIIAVIVVLLFGTKKLRGIGGDLGSAVKGFKKAMSDEDTAAKDAKDAKDADFDQKNLSEKQSAEQSSTEKQKDKEQV</sequence>
<comment type="caution">
    <text evidence="12">The sequence shown here is derived from an EMBL/GenBank/DDBJ whole genome shotgun (WGS) entry which is preliminary data.</text>
</comment>
<feature type="transmembrane region" description="Helical" evidence="10">
    <location>
        <begin position="6"/>
        <end position="22"/>
    </location>
</feature>
<evidence type="ECO:0000256" key="5">
    <source>
        <dbReference type="ARBA" id="ARBA00022692"/>
    </source>
</evidence>
<dbReference type="AlphaFoldDB" id="A0A4Y3HVX2"/>
<organism evidence="12 13">
    <name type="scientific">Vibrio inusitatus NBRC 102082</name>
    <dbReference type="NCBI Taxonomy" id="1219070"/>
    <lineage>
        <taxon>Bacteria</taxon>
        <taxon>Pseudomonadati</taxon>
        <taxon>Pseudomonadota</taxon>
        <taxon>Gammaproteobacteria</taxon>
        <taxon>Vibrionales</taxon>
        <taxon>Vibrionaceae</taxon>
        <taxon>Vibrio</taxon>
    </lineage>
</organism>
<proteinExistence type="inferred from homology"/>
<dbReference type="GO" id="GO:0065002">
    <property type="term" value="P:intracellular protein transmembrane transport"/>
    <property type="evidence" value="ECO:0007669"/>
    <property type="project" value="UniProtKB-ARBA"/>
</dbReference>
<evidence type="ECO:0000256" key="7">
    <source>
        <dbReference type="ARBA" id="ARBA00022989"/>
    </source>
</evidence>
<keyword evidence="5 10" id="KW-0812">Transmembrane</keyword>
<keyword evidence="3 10" id="KW-1003">Cell membrane</keyword>
<dbReference type="InterPro" id="IPR003369">
    <property type="entry name" value="TatA/B/E"/>
</dbReference>
<evidence type="ECO:0000256" key="10">
    <source>
        <dbReference type="HAMAP-Rule" id="MF_00236"/>
    </source>
</evidence>
<evidence type="ECO:0000313" key="13">
    <source>
        <dbReference type="Proteomes" id="UP000318717"/>
    </source>
</evidence>
<dbReference type="NCBIfam" id="NF002813">
    <property type="entry name" value="PRK02958.1"/>
    <property type="match status" value="1"/>
</dbReference>
<keyword evidence="2 10" id="KW-0813">Transport</keyword>
<dbReference type="PANTHER" id="PTHR42982">
    <property type="entry name" value="SEC-INDEPENDENT PROTEIN TRANSLOCASE PROTEIN TATA"/>
    <property type="match status" value="1"/>
</dbReference>
<dbReference type="NCBIfam" id="TIGR01411">
    <property type="entry name" value="tatAE"/>
    <property type="match status" value="1"/>
</dbReference>
<dbReference type="HAMAP" id="MF_00236">
    <property type="entry name" value="TatA_E"/>
    <property type="match status" value="1"/>
</dbReference>
<dbReference type="GO" id="GO:0033281">
    <property type="term" value="C:TAT protein transport complex"/>
    <property type="evidence" value="ECO:0007669"/>
    <property type="project" value="UniProtKB-UniRule"/>
</dbReference>
<gene>
    <name evidence="10 12" type="primary">tatA</name>
    <name evidence="12" type="ORF">VIN01S_20600</name>
</gene>
<dbReference type="RefSeq" id="WP_141345580.1">
    <property type="nucleotide sequence ID" value="NZ_BJLF01000009.1"/>
</dbReference>
<comment type="subcellular location">
    <subcellularLocation>
        <location evidence="1 10">Cell membrane</location>
        <topology evidence="1 10">Single-pass membrane protein</topology>
    </subcellularLocation>
</comment>
<feature type="region of interest" description="Disordered" evidence="11">
    <location>
        <begin position="47"/>
        <end position="86"/>
    </location>
</feature>
<keyword evidence="6 10" id="KW-0653">Protein transport</keyword>
<keyword evidence="8 10" id="KW-0811">Translocation</keyword>
<evidence type="ECO:0000256" key="3">
    <source>
        <dbReference type="ARBA" id="ARBA00022475"/>
    </source>
</evidence>
<comment type="similarity">
    <text evidence="10">Belongs to the TatA/E family.</text>
</comment>
<dbReference type="EMBL" id="BJLF01000009">
    <property type="protein sequence ID" value="GEA51256.1"/>
    <property type="molecule type" value="Genomic_DNA"/>
</dbReference>